<dbReference type="InterPro" id="IPR002999">
    <property type="entry name" value="Tudor"/>
</dbReference>
<dbReference type="EMBL" id="CAJVCH010570505">
    <property type="protein sequence ID" value="CAG7835068.1"/>
    <property type="molecule type" value="Genomic_DNA"/>
</dbReference>
<feature type="zinc finger region" description="C3H1-type" evidence="1">
    <location>
        <begin position="53"/>
        <end position="82"/>
    </location>
</feature>
<dbReference type="AlphaFoldDB" id="A0A8J2LGL4"/>
<accession>A0A8J2LGL4</accession>
<evidence type="ECO:0000313" key="5">
    <source>
        <dbReference type="Proteomes" id="UP000708208"/>
    </source>
</evidence>
<dbReference type="OrthoDB" id="341421at2759"/>
<dbReference type="PROSITE" id="PS50103">
    <property type="entry name" value="ZF_C3H1"/>
    <property type="match status" value="1"/>
</dbReference>
<evidence type="ECO:0000313" key="4">
    <source>
        <dbReference type="EMBL" id="CAG7835068.1"/>
    </source>
</evidence>
<keyword evidence="5" id="KW-1185">Reference proteome</keyword>
<dbReference type="Pfam" id="PF00567">
    <property type="entry name" value="TUDOR"/>
    <property type="match status" value="1"/>
</dbReference>
<feature type="domain" description="C3H1-type" evidence="3">
    <location>
        <begin position="53"/>
        <end position="82"/>
    </location>
</feature>
<protein>
    <recommendedName>
        <fullName evidence="3">C3H1-type domain-containing protein</fullName>
    </recommendedName>
</protein>
<name>A0A8J2LGL4_9HEXA</name>
<evidence type="ECO:0000256" key="2">
    <source>
        <dbReference type="SAM" id="MobiDB-lite"/>
    </source>
</evidence>
<comment type="caution">
    <text evidence="4">The sequence shown here is derived from an EMBL/GenBank/DDBJ whole genome shotgun (WGS) entry which is preliminary data.</text>
</comment>
<keyword evidence="1" id="KW-0479">Metal-binding</keyword>
<proteinExistence type="predicted"/>
<keyword evidence="1" id="KW-0863">Zinc-finger</keyword>
<evidence type="ECO:0000259" key="3">
    <source>
        <dbReference type="PROSITE" id="PS50103"/>
    </source>
</evidence>
<reference evidence="4" key="1">
    <citation type="submission" date="2021-06" db="EMBL/GenBank/DDBJ databases">
        <authorList>
            <person name="Hodson N. C."/>
            <person name="Mongue J. A."/>
            <person name="Jaron S. K."/>
        </authorList>
    </citation>
    <scope>NUCLEOTIDE SEQUENCE</scope>
</reference>
<dbReference type="Proteomes" id="UP000708208">
    <property type="component" value="Unassembled WGS sequence"/>
</dbReference>
<gene>
    <name evidence="4" type="ORF">AFUS01_LOCUS44492</name>
</gene>
<dbReference type="GO" id="GO:0008270">
    <property type="term" value="F:zinc ion binding"/>
    <property type="evidence" value="ECO:0007669"/>
    <property type="project" value="UniProtKB-KW"/>
</dbReference>
<organism evidence="4 5">
    <name type="scientific">Allacma fusca</name>
    <dbReference type="NCBI Taxonomy" id="39272"/>
    <lineage>
        <taxon>Eukaryota</taxon>
        <taxon>Metazoa</taxon>
        <taxon>Ecdysozoa</taxon>
        <taxon>Arthropoda</taxon>
        <taxon>Hexapoda</taxon>
        <taxon>Collembola</taxon>
        <taxon>Symphypleona</taxon>
        <taxon>Sminthuridae</taxon>
        <taxon>Allacma</taxon>
    </lineage>
</organism>
<evidence type="ECO:0000256" key="1">
    <source>
        <dbReference type="PROSITE-ProRule" id="PRU00723"/>
    </source>
</evidence>
<sequence>MGSEDEGSEMEIPRNVSETSQEWNPMEDSYSSFLNVTTINPSEVMTIQEGRSATKENLCRFYDGFSEGCWKGPTCMQEHVKKSGPIISEKRPKFGVRADKEKVTHEFKLSQKKVAPPGSIFKAIVSYVKSPEEFFIIPLFDFGCTCYQPVNPPMEGHLSRETTSQTGLANFLSFTRELNQTMKSPKYHKTRNDFAELETVTVKLRTSDGSDFWTRGVITQTVILDGGLDCSLKSPVAPVFLFDVGMTIEISTREVYPLPKLFSRIAPFATLCKMHGIKPVNDLWSEEGIRYFKDLVKCQTIEEIAKSSPLMVNVKRSIWEQNQTIPKVPYSVVLNLLGNSSVGPLYVGEELVKAGFAQFEVETDRMGLSYSCYDILYGND</sequence>
<dbReference type="InterPro" id="IPR000571">
    <property type="entry name" value="Znf_CCCH"/>
</dbReference>
<keyword evidence="1" id="KW-0862">Zinc</keyword>
<feature type="region of interest" description="Disordered" evidence="2">
    <location>
        <begin position="1"/>
        <end position="24"/>
    </location>
</feature>